<proteinExistence type="predicted"/>
<dbReference type="AlphaFoldDB" id="A0A0H2MUG5"/>
<feature type="domain" description="Carboxymuconolactone decarboxylase-like" evidence="1">
    <location>
        <begin position="36"/>
        <end position="115"/>
    </location>
</feature>
<reference evidence="2 3" key="1">
    <citation type="submission" date="2015-03" db="EMBL/GenBank/DDBJ databases">
        <title>Genome Sequence of Kiloniella spongiae MEBiC09566, isolated from a marine sponge.</title>
        <authorList>
            <person name="Shao Z."/>
            <person name="Wang L."/>
            <person name="Li X."/>
        </authorList>
    </citation>
    <scope>NUCLEOTIDE SEQUENCE [LARGE SCALE GENOMIC DNA]</scope>
    <source>
        <strain evidence="2 3">MEBiC09566</strain>
    </source>
</reference>
<organism evidence="2 3">
    <name type="scientific">Kiloniella spongiae</name>
    <dbReference type="NCBI Taxonomy" id="1489064"/>
    <lineage>
        <taxon>Bacteria</taxon>
        <taxon>Pseudomonadati</taxon>
        <taxon>Pseudomonadota</taxon>
        <taxon>Alphaproteobacteria</taxon>
        <taxon>Rhodospirillales</taxon>
        <taxon>Kiloniellaceae</taxon>
        <taxon>Kiloniella</taxon>
    </lineage>
</organism>
<dbReference type="PATRIC" id="fig|1489064.4.peg.3593"/>
<evidence type="ECO:0000259" key="1">
    <source>
        <dbReference type="Pfam" id="PF02627"/>
    </source>
</evidence>
<comment type="caution">
    <text evidence="2">The sequence shown here is derived from an EMBL/GenBank/DDBJ whole genome shotgun (WGS) entry which is preliminary data.</text>
</comment>
<name>A0A0H2MUG5_9PROT</name>
<dbReference type="Pfam" id="PF02627">
    <property type="entry name" value="CMD"/>
    <property type="match status" value="1"/>
</dbReference>
<dbReference type="Proteomes" id="UP000035444">
    <property type="component" value="Unassembled WGS sequence"/>
</dbReference>
<dbReference type="GO" id="GO:0051920">
    <property type="term" value="F:peroxiredoxin activity"/>
    <property type="evidence" value="ECO:0007669"/>
    <property type="project" value="InterPro"/>
</dbReference>
<dbReference type="PANTHER" id="PTHR33570:SF2">
    <property type="entry name" value="CARBOXYMUCONOLACTONE DECARBOXYLASE-LIKE DOMAIN-CONTAINING PROTEIN"/>
    <property type="match status" value="1"/>
</dbReference>
<keyword evidence="3" id="KW-1185">Reference proteome</keyword>
<dbReference type="InterPro" id="IPR003779">
    <property type="entry name" value="CMD-like"/>
</dbReference>
<accession>A0A0H2MUG5</accession>
<dbReference type="RefSeq" id="WP_047764320.1">
    <property type="nucleotide sequence ID" value="NZ_LAQL01000007.1"/>
</dbReference>
<protein>
    <submittedName>
        <fullName evidence="2">4-carboxymuconolactone decarboxylase</fullName>
    </submittedName>
</protein>
<evidence type="ECO:0000313" key="3">
    <source>
        <dbReference type="Proteomes" id="UP000035444"/>
    </source>
</evidence>
<dbReference type="OrthoDB" id="7507676at2"/>
<gene>
    <name evidence="2" type="ORF">WH96_11390</name>
</gene>
<evidence type="ECO:0000313" key="2">
    <source>
        <dbReference type="EMBL" id="KLN60355.1"/>
    </source>
</evidence>
<sequence>MKSKRFEEGLKQRKATLGAEYVENNLAKADDFTLPFQEAMTEWCWGFGWGDEAIDPKTRSLMNLAMIGALGKMHEWELHCKGALRNGVTKEQIRAACHVIAIYAGVPQGVECFRSARKVLEEAGEL</sequence>
<dbReference type="Gene3D" id="1.20.1290.10">
    <property type="entry name" value="AhpD-like"/>
    <property type="match status" value="1"/>
</dbReference>
<dbReference type="PANTHER" id="PTHR33570">
    <property type="entry name" value="4-CARBOXYMUCONOLACTONE DECARBOXYLASE FAMILY PROTEIN"/>
    <property type="match status" value="1"/>
</dbReference>
<dbReference type="EMBL" id="LAQL01000007">
    <property type="protein sequence ID" value="KLN60355.1"/>
    <property type="molecule type" value="Genomic_DNA"/>
</dbReference>
<dbReference type="STRING" id="1489064.WH96_11390"/>
<dbReference type="InterPro" id="IPR029032">
    <property type="entry name" value="AhpD-like"/>
</dbReference>
<dbReference type="SUPFAM" id="SSF69118">
    <property type="entry name" value="AhpD-like"/>
    <property type="match status" value="1"/>
</dbReference>
<dbReference type="InterPro" id="IPR052512">
    <property type="entry name" value="4CMD/NDH-1_regulator"/>
</dbReference>